<organism evidence="2 3">
    <name type="scientific">Flavobacterium magnum</name>
    <dbReference type="NCBI Taxonomy" id="2162713"/>
    <lineage>
        <taxon>Bacteria</taxon>
        <taxon>Pseudomonadati</taxon>
        <taxon>Bacteroidota</taxon>
        <taxon>Flavobacteriia</taxon>
        <taxon>Flavobacteriales</taxon>
        <taxon>Flavobacteriaceae</taxon>
        <taxon>Flavobacterium</taxon>
    </lineage>
</organism>
<dbReference type="Pfam" id="PF12412">
    <property type="entry name" value="DUF3667"/>
    <property type="match status" value="1"/>
</dbReference>
<dbReference type="EMBL" id="CP028811">
    <property type="protein sequence ID" value="AWA30440.1"/>
    <property type="molecule type" value="Genomic_DNA"/>
</dbReference>
<feature type="transmembrane region" description="Helical" evidence="1">
    <location>
        <begin position="222"/>
        <end position="247"/>
    </location>
</feature>
<evidence type="ECO:0000313" key="3">
    <source>
        <dbReference type="Proteomes" id="UP000244193"/>
    </source>
</evidence>
<keyword evidence="3" id="KW-1185">Reference proteome</keyword>
<reference evidence="2 3" key="1">
    <citation type="submission" date="2018-04" db="EMBL/GenBank/DDBJ databases">
        <title>Genome sequencing of Flavobacterium sp. HYN0048.</title>
        <authorList>
            <person name="Yi H."/>
            <person name="Baek C."/>
        </authorList>
    </citation>
    <scope>NUCLEOTIDE SEQUENCE [LARGE SCALE GENOMIC DNA]</scope>
    <source>
        <strain evidence="2 3">HYN0048</strain>
    </source>
</reference>
<name>A0A2S0RGL6_9FLAO</name>
<feature type="transmembrane region" description="Helical" evidence="1">
    <location>
        <begin position="191"/>
        <end position="210"/>
    </location>
</feature>
<evidence type="ECO:0000313" key="2">
    <source>
        <dbReference type="EMBL" id="AWA30440.1"/>
    </source>
</evidence>
<evidence type="ECO:0008006" key="4">
    <source>
        <dbReference type="Google" id="ProtNLM"/>
    </source>
</evidence>
<accession>A0A2S0RGL6</accession>
<keyword evidence="1" id="KW-0812">Transmembrane</keyword>
<dbReference type="OrthoDB" id="7446256at2"/>
<dbReference type="AlphaFoldDB" id="A0A2S0RGL6"/>
<feature type="transmembrane region" description="Helical" evidence="1">
    <location>
        <begin position="80"/>
        <end position="98"/>
    </location>
</feature>
<feature type="transmembrane region" description="Helical" evidence="1">
    <location>
        <begin position="157"/>
        <end position="179"/>
    </location>
</feature>
<evidence type="ECO:0000256" key="1">
    <source>
        <dbReference type="SAM" id="Phobius"/>
    </source>
</evidence>
<feature type="transmembrane region" description="Helical" evidence="1">
    <location>
        <begin position="126"/>
        <end position="145"/>
    </location>
</feature>
<gene>
    <name evidence="2" type="ORF">HYN48_10255</name>
</gene>
<sequence length="256" mass="29154">MHHNSCLNCGKLVHSKFCPDCGQKTDTHRIVLKHFLLHDFLHGVWHLERGILFTIREAFVRPGQAALDYISGKRIRYYNVFYLCLLIIGLNIVLNHFYDSFLPEEHVQRKLPDGSYDASGFFRDNIKFILLGIVPIVGLSAYIVFGRLKLNLAEHLILGGICLLGELVIGLAFFTVAFLVQLPGMPDAADYAVLLILLTMFFYPSWVYANATKGIYKWWGKLWRLIVFYILSIILMVFTLGVVLAFLSGFKGTVSF</sequence>
<keyword evidence="1" id="KW-0472">Membrane</keyword>
<dbReference type="RefSeq" id="WP_108371371.1">
    <property type="nucleotide sequence ID" value="NZ_CP028811.1"/>
</dbReference>
<keyword evidence="1" id="KW-1133">Transmembrane helix</keyword>
<dbReference type="Proteomes" id="UP000244193">
    <property type="component" value="Chromosome"/>
</dbReference>
<dbReference type="InterPro" id="IPR022134">
    <property type="entry name" value="DUF3667"/>
</dbReference>
<dbReference type="KEGG" id="fmg:HYN48_10255"/>
<proteinExistence type="predicted"/>
<protein>
    <recommendedName>
        <fullName evidence="4">DUF3667 domain-containing protein</fullName>
    </recommendedName>
</protein>